<reference evidence="8 9" key="1">
    <citation type="submission" date="2020-06" db="EMBL/GenBank/DDBJ databases">
        <title>Schlegella sp. ID0723 isolated from air conditioner.</title>
        <authorList>
            <person name="Kim D.Y."/>
            <person name="Kim D.-U."/>
        </authorList>
    </citation>
    <scope>NUCLEOTIDE SEQUENCE [LARGE SCALE GENOMIC DNA]</scope>
    <source>
        <strain evidence="8 9">ID0723</strain>
    </source>
</reference>
<evidence type="ECO:0000313" key="9">
    <source>
        <dbReference type="Proteomes" id="UP000529637"/>
    </source>
</evidence>
<keyword evidence="4 6" id="KW-1133">Transmembrane helix</keyword>
<evidence type="ECO:0000256" key="1">
    <source>
        <dbReference type="ARBA" id="ARBA00004651"/>
    </source>
</evidence>
<accession>A0A7Y6NJR8</accession>
<feature type="transmembrane region" description="Helical" evidence="6">
    <location>
        <begin position="277"/>
        <end position="296"/>
    </location>
</feature>
<dbReference type="Gene3D" id="1.10.3730.20">
    <property type="match status" value="1"/>
</dbReference>
<protein>
    <submittedName>
        <fullName evidence="8">DMT family transporter</fullName>
    </submittedName>
</protein>
<feature type="transmembrane region" description="Helical" evidence="6">
    <location>
        <begin position="216"/>
        <end position="234"/>
    </location>
</feature>
<feature type="domain" description="EamA" evidence="7">
    <location>
        <begin position="185"/>
        <end position="319"/>
    </location>
</feature>
<dbReference type="Proteomes" id="UP000529637">
    <property type="component" value="Unassembled WGS sequence"/>
</dbReference>
<dbReference type="SUPFAM" id="SSF103481">
    <property type="entry name" value="Multidrug resistance efflux transporter EmrE"/>
    <property type="match status" value="2"/>
</dbReference>
<dbReference type="Pfam" id="PF00892">
    <property type="entry name" value="EamA"/>
    <property type="match status" value="2"/>
</dbReference>
<keyword evidence="5 6" id="KW-0472">Membrane</keyword>
<evidence type="ECO:0000256" key="2">
    <source>
        <dbReference type="ARBA" id="ARBA00022475"/>
    </source>
</evidence>
<proteinExistence type="predicted"/>
<feature type="transmembrane region" description="Helical" evidence="6">
    <location>
        <begin position="184"/>
        <end position="204"/>
    </location>
</feature>
<dbReference type="PANTHER" id="PTHR32322">
    <property type="entry name" value="INNER MEMBRANE TRANSPORTER"/>
    <property type="match status" value="1"/>
</dbReference>
<evidence type="ECO:0000256" key="6">
    <source>
        <dbReference type="SAM" id="Phobius"/>
    </source>
</evidence>
<evidence type="ECO:0000313" key="8">
    <source>
        <dbReference type="EMBL" id="NUZ04389.1"/>
    </source>
</evidence>
<gene>
    <name evidence="8" type="ORF">HQN59_01305</name>
</gene>
<keyword evidence="9" id="KW-1185">Reference proteome</keyword>
<comment type="caution">
    <text evidence="8">The sequence shown here is derived from an EMBL/GenBank/DDBJ whole genome shotgun (WGS) entry which is preliminary data.</text>
</comment>
<feature type="transmembrane region" description="Helical" evidence="6">
    <location>
        <begin position="69"/>
        <end position="90"/>
    </location>
</feature>
<feature type="transmembrane region" description="Helical" evidence="6">
    <location>
        <begin position="153"/>
        <end position="172"/>
    </location>
</feature>
<evidence type="ECO:0000256" key="5">
    <source>
        <dbReference type="ARBA" id="ARBA00023136"/>
    </source>
</evidence>
<feature type="transmembrane region" description="Helical" evidence="6">
    <location>
        <begin position="39"/>
        <end position="57"/>
    </location>
</feature>
<feature type="transmembrane region" description="Helical" evidence="6">
    <location>
        <begin position="99"/>
        <end position="118"/>
    </location>
</feature>
<feature type="transmembrane region" description="Helical" evidence="6">
    <location>
        <begin position="302"/>
        <end position="319"/>
    </location>
</feature>
<feature type="domain" description="EamA" evidence="7">
    <location>
        <begin position="39"/>
        <end position="171"/>
    </location>
</feature>
<dbReference type="AlphaFoldDB" id="A0A7Y6NJR8"/>
<name>A0A7Y6NJR8_9BURK</name>
<feature type="transmembrane region" description="Helical" evidence="6">
    <location>
        <begin position="246"/>
        <end position="265"/>
    </location>
</feature>
<feature type="transmembrane region" description="Helical" evidence="6">
    <location>
        <begin position="124"/>
        <end position="146"/>
    </location>
</feature>
<dbReference type="GO" id="GO:0005886">
    <property type="term" value="C:plasma membrane"/>
    <property type="evidence" value="ECO:0007669"/>
    <property type="project" value="UniProtKB-SubCell"/>
</dbReference>
<dbReference type="InterPro" id="IPR050638">
    <property type="entry name" value="AA-Vitamin_Transporters"/>
</dbReference>
<dbReference type="PANTHER" id="PTHR32322:SF18">
    <property type="entry name" value="S-ADENOSYLMETHIONINE_S-ADENOSYLHOMOCYSTEINE TRANSPORTER"/>
    <property type="match status" value="1"/>
</dbReference>
<dbReference type="InterPro" id="IPR000620">
    <property type="entry name" value="EamA_dom"/>
</dbReference>
<comment type="subcellular location">
    <subcellularLocation>
        <location evidence="1">Cell membrane</location>
        <topology evidence="1">Multi-pass membrane protein</topology>
    </subcellularLocation>
</comment>
<keyword evidence="3 6" id="KW-0812">Transmembrane</keyword>
<keyword evidence="2" id="KW-1003">Cell membrane</keyword>
<organism evidence="8 9">
    <name type="scientific">Piscinibacter koreensis</name>
    <dbReference type="NCBI Taxonomy" id="2742824"/>
    <lineage>
        <taxon>Bacteria</taxon>
        <taxon>Pseudomonadati</taxon>
        <taxon>Pseudomonadota</taxon>
        <taxon>Betaproteobacteria</taxon>
        <taxon>Burkholderiales</taxon>
        <taxon>Sphaerotilaceae</taxon>
        <taxon>Piscinibacter</taxon>
    </lineage>
</organism>
<evidence type="ECO:0000256" key="4">
    <source>
        <dbReference type="ARBA" id="ARBA00022989"/>
    </source>
</evidence>
<evidence type="ECO:0000259" key="7">
    <source>
        <dbReference type="Pfam" id="PF00892"/>
    </source>
</evidence>
<dbReference type="EMBL" id="JABWMJ010000001">
    <property type="protein sequence ID" value="NUZ04389.1"/>
    <property type="molecule type" value="Genomic_DNA"/>
</dbReference>
<evidence type="ECO:0000256" key="3">
    <source>
        <dbReference type="ARBA" id="ARBA00022692"/>
    </source>
</evidence>
<sequence length="323" mass="33506">MALAAHIRSLIDTRPAAARAASDTPAAVPSAAHPPTRTLGFLCLLVTSLGWGLNWPAMKVLLRELPPLFARGAAGSVAGLVCVLAALVLGQTLVVPRALVGRLVAASALNVFAWMGFATVAMRWLSVSQCALLVYTMPVWATLLAWPIRGEQPTLRATAGLVLCMGGLWYLFGSGGFHLGGDQLFGAALALGSALGFALSTVALRPLVELRPVASLAWQLSLGCIPMLVLGLTIERPALAEVSATGWALMLYMTAVPMGLCYLSWFAALRRLPPTTASLATLLTPVIGVVAAAFVVGEPLGLREVAALGLTLGGVALALRKTA</sequence>
<dbReference type="InterPro" id="IPR037185">
    <property type="entry name" value="EmrE-like"/>
</dbReference>